<dbReference type="GO" id="GO:0006508">
    <property type="term" value="P:proteolysis"/>
    <property type="evidence" value="ECO:0007669"/>
    <property type="project" value="UniProtKB-KW"/>
</dbReference>
<dbReference type="InterPro" id="IPR001567">
    <property type="entry name" value="Pept_M3A_M3B_dom"/>
</dbReference>
<evidence type="ECO:0000313" key="10">
    <source>
        <dbReference type="EMBL" id="SHH73560.1"/>
    </source>
</evidence>
<keyword evidence="3 6" id="KW-0378">Hydrolase</keyword>
<evidence type="ECO:0000256" key="4">
    <source>
        <dbReference type="ARBA" id="ARBA00022833"/>
    </source>
</evidence>
<dbReference type="Pfam" id="PF08439">
    <property type="entry name" value="Peptidase_M3_N"/>
    <property type="match status" value="1"/>
</dbReference>
<keyword evidence="4 6" id="KW-0862">Zinc</keyword>
<keyword evidence="7" id="KW-0732">Signal</keyword>
<evidence type="ECO:0000256" key="7">
    <source>
        <dbReference type="SAM" id="SignalP"/>
    </source>
</evidence>
<feature type="chain" id="PRO_5009914420" description="Oligopeptidase F" evidence="7">
    <location>
        <begin position="28"/>
        <end position="633"/>
    </location>
</feature>
<dbReference type="NCBIfam" id="TIGR00181">
    <property type="entry name" value="pepF"/>
    <property type="match status" value="1"/>
</dbReference>
<comment type="similarity">
    <text evidence="6">Belongs to the peptidase M3B family.</text>
</comment>
<feature type="domain" description="Oligopeptidase F N-terminal" evidence="9">
    <location>
        <begin position="141"/>
        <end position="208"/>
    </location>
</feature>
<proteinExistence type="inferred from homology"/>
<dbReference type="EMBL" id="FQXR01000004">
    <property type="protein sequence ID" value="SHH73560.1"/>
    <property type="molecule type" value="Genomic_DNA"/>
</dbReference>
<dbReference type="InterPro" id="IPR013647">
    <property type="entry name" value="OligopepF_N_dom"/>
</dbReference>
<evidence type="ECO:0000313" key="11">
    <source>
        <dbReference type="Proteomes" id="UP000184389"/>
    </source>
</evidence>
<dbReference type="CDD" id="cd09608">
    <property type="entry name" value="M3B_PepF"/>
    <property type="match status" value="1"/>
</dbReference>
<dbReference type="InterPro" id="IPR045090">
    <property type="entry name" value="Pept_M3A_M3B"/>
</dbReference>
<gene>
    <name evidence="10" type="ORF">SAMN02745180_00868</name>
</gene>
<comment type="cofactor">
    <cofactor evidence="6">
        <name>Zn(2+)</name>
        <dbReference type="ChEBI" id="CHEBI:29105"/>
    </cofactor>
    <text evidence="6">Binds 1 zinc ion.</text>
</comment>
<feature type="signal peptide" evidence="7">
    <location>
        <begin position="1"/>
        <end position="27"/>
    </location>
</feature>
<dbReference type="InterPro" id="IPR004438">
    <property type="entry name" value="Peptidase_M3B"/>
</dbReference>
<dbReference type="GO" id="GO:0004222">
    <property type="term" value="F:metalloendopeptidase activity"/>
    <property type="evidence" value="ECO:0007669"/>
    <property type="project" value="UniProtKB-UniRule"/>
</dbReference>
<dbReference type="Gene3D" id="1.10.287.830">
    <property type="entry name" value="putative peptidase helix hairpin domain like"/>
    <property type="match status" value="1"/>
</dbReference>
<dbReference type="SUPFAM" id="SSF55486">
    <property type="entry name" value="Metalloproteases ('zincins'), catalytic domain"/>
    <property type="match status" value="1"/>
</dbReference>
<dbReference type="EC" id="3.4.24.-" evidence="6"/>
<keyword evidence="1 6" id="KW-0645">Protease</keyword>
<accession>A0A1M5VEA1</accession>
<comment type="function">
    <text evidence="6">Has oligopeptidase activity and degrades a variety of small bioactive peptides.</text>
</comment>
<dbReference type="AlphaFoldDB" id="A0A1M5VEA1"/>
<dbReference type="InterPro" id="IPR042088">
    <property type="entry name" value="OligoPept_F_C"/>
</dbReference>
<organism evidence="10 11">
    <name type="scientific">Sporanaerobacter acetigenes DSM 13106</name>
    <dbReference type="NCBI Taxonomy" id="1123281"/>
    <lineage>
        <taxon>Bacteria</taxon>
        <taxon>Bacillati</taxon>
        <taxon>Bacillota</taxon>
        <taxon>Tissierellia</taxon>
        <taxon>Tissierellales</taxon>
        <taxon>Sporanaerobacteraceae</taxon>
        <taxon>Sporanaerobacter</taxon>
    </lineage>
</organism>
<keyword evidence="11" id="KW-1185">Reference proteome</keyword>
<keyword evidence="2 6" id="KW-0479">Metal-binding</keyword>
<evidence type="ECO:0000256" key="2">
    <source>
        <dbReference type="ARBA" id="ARBA00022723"/>
    </source>
</evidence>
<dbReference type="PANTHER" id="PTHR11804">
    <property type="entry name" value="PROTEASE M3 THIMET OLIGOPEPTIDASE-RELATED"/>
    <property type="match status" value="1"/>
</dbReference>
<dbReference type="PANTHER" id="PTHR11804:SF84">
    <property type="entry name" value="SACCHAROLYSIN"/>
    <property type="match status" value="1"/>
</dbReference>
<evidence type="ECO:0000256" key="6">
    <source>
        <dbReference type="RuleBase" id="RU368091"/>
    </source>
</evidence>
<dbReference type="GO" id="GO:0046872">
    <property type="term" value="F:metal ion binding"/>
    <property type="evidence" value="ECO:0007669"/>
    <property type="project" value="UniProtKB-UniRule"/>
</dbReference>
<dbReference type="Pfam" id="PF01432">
    <property type="entry name" value="Peptidase_M3"/>
    <property type="match status" value="1"/>
</dbReference>
<evidence type="ECO:0000256" key="3">
    <source>
        <dbReference type="ARBA" id="ARBA00022801"/>
    </source>
</evidence>
<evidence type="ECO:0000256" key="5">
    <source>
        <dbReference type="ARBA" id="ARBA00023049"/>
    </source>
</evidence>
<dbReference type="Proteomes" id="UP000184389">
    <property type="component" value="Unassembled WGS sequence"/>
</dbReference>
<name>A0A1M5VEA1_9FIRM</name>
<dbReference type="OrthoDB" id="9766487at2"/>
<keyword evidence="5 6" id="KW-0482">Metalloprotease</keyword>
<dbReference type="Gene3D" id="1.10.1370.20">
    <property type="entry name" value="Oligoendopeptidase f, C-terminal domain"/>
    <property type="match status" value="1"/>
</dbReference>
<evidence type="ECO:0000259" key="9">
    <source>
        <dbReference type="Pfam" id="PF08439"/>
    </source>
</evidence>
<dbReference type="Gene3D" id="1.20.140.70">
    <property type="entry name" value="Oligopeptidase f, N-terminal domain"/>
    <property type="match status" value="1"/>
</dbReference>
<dbReference type="GO" id="GO:0006518">
    <property type="term" value="P:peptide metabolic process"/>
    <property type="evidence" value="ECO:0007669"/>
    <property type="project" value="TreeGrafter"/>
</dbReference>
<evidence type="ECO:0000259" key="8">
    <source>
        <dbReference type="Pfam" id="PF01432"/>
    </source>
</evidence>
<feature type="domain" description="Peptidase M3A/M3B catalytic" evidence="8">
    <location>
        <begin position="232"/>
        <end position="607"/>
    </location>
</feature>
<sequence>MKRFNKKSLVSLLLVLVMLFSQSMVFADAKLPTRAEAKDKYKWDLTEIYKTRNDFEADMKKLTNEIIPKFEQYKGKLNTADNLLAYFKLDEEASRLLMKGYIYANLSQDLNQADSNSQEMASIAETAYSKYVAAVSFERPEILSLSEEKLKGLMNDPKLKDYKLYLEQLLKQKEHILSDKEEAILSAASDMAGSPKDIFDKVTLADYEYPTIKDKDGKEIKLDNANYYKILEEGDRDLRKKAYLARTNANGKVNNTLAATYSAEVKKNIFFSNARGYDSSIDAALAEEFIPRSIYDNLVKSVDGNLGYLHKYYEVKKKALGLKELHGYDDSLPLVKDYKMEIPYDEAVKIITKALAPLGDEYVADFKNGVNSRWVDVYADDNKYTGGYQWGANDTHPYILMNYTNDLDSALTLAHEMGHALNTVYSNKTQPYYMSSYPIFTAEVASTANELLVMDYMIKNAKNDDEKLYLLNKQIDNIMGTIYTQVMFSEFEQTVHDMAEKGEPLSADVLNNLWLSLIKKYYGKAFTVDENSKYGWSRIPHFYMNFYVYKYATSMSASYALVNNILEGKEGAVDNYLEFLAAGGSDYPVEILKKAGVDMNSSEPVDSILEYFGELVDEMEKLLEKKAKETKKK</sequence>
<dbReference type="RefSeq" id="WP_084604146.1">
    <property type="nucleotide sequence ID" value="NZ_FQXR01000004.1"/>
</dbReference>
<reference evidence="10 11" key="1">
    <citation type="submission" date="2016-11" db="EMBL/GenBank/DDBJ databases">
        <authorList>
            <person name="Jaros S."/>
            <person name="Januszkiewicz K."/>
            <person name="Wedrychowicz H."/>
        </authorList>
    </citation>
    <scope>NUCLEOTIDE SEQUENCE [LARGE SCALE GENOMIC DNA]</scope>
    <source>
        <strain evidence="10 11">DSM 13106</strain>
    </source>
</reference>
<protein>
    <recommendedName>
        <fullName evidence="6">Oligopeptidase F</fullName>
        <ecNumber evidence="6">3.4.24.-</ecNumber>
    </recommendedName>
</protein>
<evidence type="ECO:0000256" key="1">
    <source>
        <dbReference type="ARBA" id="ARBA00022670"/>
    </source>
</evidence>